<evidence type="ECO:0000256" key="3">
    <source>
        <dbReference type="ARBA" id="ARBA00038654"/>
    </source>
</evidence>
<feature type="region of interest" description="Disordered" evidence="4">
    <location>
        <begin position="341"/>
        <end position="430"/>
    </location>
</feature>
<comment type="similarity">
    <text evidence="1">Belongs to the RTT106 family.</text>
</comment>
<dbReference type="Proteomes" id="UP000698800">
    <property type="component" value="Unassembled WGS sequence"/>
</dbReference>
<name>A0A9P8I5N0_9PEZI</name>
<dbReference type="GO" id="GO:0031491">
    <property type="term" value="F:nucleosome binding"/>
    <property type="evidence" value="ECO:0007669"/>
    <property type="project" value="TreeGrafter"/>
</dbReference>
<protein>
    <recommendedName>
        <fullName evidence="5">Histone chaperone RTT106/FACT complex subunit SPT16-like middle domain-containing protein</fullName>
    </recommendedName>
</protein>
<dbReference type="InterPro" id="IPR050454">
    <property type="entry name" value="RTT106/SSRP1_HistChap/FACT"/>
</dbReference>
<dbReference type="GO" id="GO:0042393">
    <property type="term" value="F:histone binding"/>
    <property type="evidence" value="ECO:0007669"/>
    <property type="project" value="TreeGrafter"/>
</dbReference>
<dbReference type="AlphaFoldDB" id="A0A9P8I5N0"/>
<dbReference type="SUPFAM" id="SSF50729">
    <property type="entry name" value="PH domain-like"/>
    <property type="match status" value="1"/>
</dbReference>
<organism evidence="6 7">
    <name type="scientific">Glutinoglossum americanum</name>
    <dbReference type="NCBI Taxonomy" id="1670608"/>
    <lineage>
        <taxon>Eukaryota</taxon>
        <taxon>Fungi</taxon>
        <taxon>Dikarya</taxon>
        <taxon>Ascomycota</taxon>
        <taxon>Pezizomycotina</taxon>
        <taxon>Geoglossomycetes</taxon>
        <taxon>Geoglossales</taxon>
        <taxon>Geoglossaceae</taxon>
        <taxon>Glutinoglossum</taxon>
    </lineage>
</organism>
<comment type="subunit">
    <text evidence="3">Interacts with histones H3 and H4.</text>
</comment>
<feature type="compositionally biased region" description="Basic and acidic residues" evidence="4">
    <location>
        <begin position="69"/>
        <end position="79"/>
    </location>
</feature>
<evidence type="ECO:0000259" key="5">
    <source>
        <dbReference type="SMART" id="SM01287"/>
    </source>
</evidence>
<feature type="compositionally biased region" description="Acidic residues" evidence="4">
    <location>
        <begin position="416"/>
        <end position="430"/>
    </location>
</feature>
<dbReference type="InterPro" id="IPR011993">
    <property type="entry name" value="PH-like_dom_sf"/>
</dbReference>
<evidence type="ECO:0000256" key="4">
    <source>
        <dbReference type="SAM" id="MobiDB-lite"/>
    </source>
</evidence>
<dbReference type="InterPro" id="IPR013719">
    <property type="entry name" value="RTT106/SPT16-like_middle_dom"/>
</dbReference>
<dbReference type="SMART" id="SM01287">
    <property type="entry name" value="Rtt106"/>
    <property type="match status" value="1"/>
</dbReference>
<evidence type="ECO:0000256" key="1">
    <source>
        <dbReference type="ARBA" id="ARBA00006159"/>
    </source>
</evidence>
<reference evidence="6" key="1">
    <citation type="submission" date="2021-03" db="EMBL/GenBank/DDBJ databases">
        <title>Comparative genomics and phylogenomic investigation of the class Geoglossomycetes provide insights into ecological specialization and systematics.</title>
        <authorList>
            <person name="Melie T."/>
            <person name="Pirro S."/>
            <person name="Miller A.N."/>
            <person name="Quandt A."/>
        </authorList>
    </citation>
    <scope>NUCLEOTIDE SEQUENCE</scope>
    <source>
        <strain evidence="6">GBOQ0MN5Z8</strain>
    </source>
</reference>
<dbReference type="PANTHER" id="PTHR45849:SF3">
    <property type="entry name" value="HISTONE CHAPERONE RTT106"/>
    <property type="match status" value="1"/>
</dbReference>
<comment type="caution">
    <text evidence="6">The sequence shown here is derived from an EMBL/GenBank/DDBJ whole genome shotgun (WGS) entry which is preliminary data.</text>
</comment>
<dbReference type="PANTHER" id="PTHR45849">
    <property type="entry name" value="FACT COMPLEX SUBUNIT SSRP1"/>
    <property type="match status" value="1"/>
</dbReference>
<dbReference type="EMBL" id="JAGHQL010000029">
    <property type="protein sequence ID" value="KAH0543657.1"/>
    <property type="molecule type" value="Genomic_DNA"/>
</dbReference>
<feature type="region of interest" description="Disordered" evidence="4">
    <location>
        <begin position="69"/>
        <end position="92"/>
    </location>
</feature>
<feature type="compositionally biased region" description="Acidic residues" evidence="4">
    <location>
        <begin position="371"/>
        <end position="390"/>
    </location>
</feature>
<gene>
    <name evidence="6" type="ORF">FGG08_002095</name>
</gene>
<dbReference type="Pfam" id="PF08512">
    <property type="entry name" value="Rttp106-like_middle"/>
    <property type="match status" value="1"/>
</dbReference>
<dbReference type="Gene3D" id="2.30.29.120">
    <property type="match status" value="1"/>
</dbReference>
<comment type="function">
    <text evidence="2">Histones H3 and H4 chaperone involved in the nucleosome formation and heterochromatin silencing. Required for the deposition of H3K56ac-carrying H3-H4 complex onto newly-replicated DNA. Plays a role in the transcriptional regulation of the cell-cycle dependent histone genes by creating a repressive structure at the core histone gene promoter.</text>
</comment>
<accession>A0A9P8I5N0</accession>
<dbReference type="Gene3D" id="2.30.29.30">
    <property type="entry name" value="Pleckstrin-homology domain (PH domain)/Phosphotyrosine-binding domain (PTB)"/>
    <property type="match status" value="1"/>
</dbReference>
<sequence length="430" mass="46884">MVESLTIDHAFSDQPTLRRAIADAVTQTPQHAQLFHSIAQYVVNLKSGDLEGAPAAKKRRIDDLAVRHQGNSEDIRSGRPETGPTVKGTPSASDGPVLLSVADISFLVPQRKKLVLEFFEWGLRATNLQTSNVEFGVTYQDIHHASCVPVPEKTQRQYNFCIFPRGAGGFSEGSSTTDGNAIVFTVFDGPPKTASGAEMEDGERATYKTMLVNYMNKKLLPLGRVVEEPDEKLFVSGLVQNHRKGEKAVHAKAFRGSKDGILWAFKKPLLFFAFDVIDSTSYTSILQRTFNLNIATRISNSAQEFEFSMIDQADFSGIDAYIRGHGLQDASMAEQRRAKKLNVNGASTSKSDMAAATEGDEGEIAKAVREMEDEEDEEEEDYDPGSEGDSEGSGSSGGSESDGEGEFDDEGKNLVEEELGSEAESVDEAE</sequence>
<evidence type="ECO:0000313" key="6">
    <source>
        <dbReference type="EMBL" id="KAH0543657.1"/>
    </source>
</evidence>
<evidence type="ECO:0000313" key="7">
    <source>
        <dbReference type="Proteomes" id="UP000698800"/>
    </source>
</evidence>
<feature type="domain" description="Histone chaperone RTT106/FACT complex subunit SPT16-like middle" evidence="5">
    <location>
        <begin position="248"/>
        <end position="332"/>
    </location>
</feature>
<proteinExistence type="inferred from homology"/>
<evidence type="ECO:0000256" key="2">
    <source>
        <dbReference type="ARBA" id="ARBA00037550"/>
    </source>
</evidence>
<keyword evidence="7" id="KW-1185">Reference proteome</keyword>
<dbReference type="OrthoDB" id="75754at2759"/>